<keyword evidence="16" id="KW-0325">Glycoprotein</keyword>
<feature type="signal peptide" evidence="33">
    <location>
        <begin position="1"/>
        <end position="17"/>
    </location>
</feature>
<evidence type="ECO:0000256" key="11">
    <source>
        <dbReference type="ARBA" id="ARBA00022833"/>
    </source>
</evidence>
<evidence type="ECO:0000256" key="7">
    <source>
        <dbReference type="ARBA" id="ARBA00022622"/>
    </source>
</evidence>
<keyword evidence="6" id="KW-0597">Phosphoprotein</keyword>
<comment type="cofactor">
    <cofactor evidence="1">
        <name>Zn(2+)</name>
        <dbReference type="ChEBI" id="CHEBI:29105"/>
    </cofactor>
</comment>
<evidence type="ECO:0000256" key="32">
    <source>
        <dbReference type="SAM" id="Phobius"/>
    </source>
</evidence>
<evidence type="ECO:0000256" key="16">
    <source>
        <dbReference type="ARBA" id="ARBA00023180"/>
    </source>
</evidence>
<gene>
    <name evidence="35" type="primary">LOC101856860</name>
</gene>
<feature type="chain" id="PRO_5045235939" description="glycerophosphocholine cholinephosphodiesterase" evidence="33">
    <location>
        <begin position="18"/>
        <end position="432"/>
    </location>
</feature>
<evidence type="ECO:0000256" key="23">
    <source>
        <dbReference type="ARBA" id="ARBA00047482"/>
    </source>
</evidence>
<evidence type="ECO:0000256" key="17">
    <source>
        <dbReference type="ARBA" id="ARBA00023288"/>
    </source>
</evidence>
<evidence type="ECO:0000256" key="24">
    <source>
        <dbReference type="ARBA" id="ARBA00047494"/>
    </source>
</evidence>
<evidence type="ECO:0000256" key="33">
    <source>
        <dbReference type="SAM" id="SignalP"/>
    </source>
</evidence>
<dbReference type="InterPro" id="IPR002591">
    <property type="entry name" value="Phosphodiest/P_Trfase"/>
</dbReference>
<keyword evidence="14 32" id="KW-0472">Membrane</keyword>
<dbReference type="SUPFAM" id="SSF53649">
    <property type="entry name" value="Alkaline phosphatase-like"/>
    <property type="match status" value="1"/>
</dbReference>
<evidence type="ECO:0000256" key="22">
    <source>
        <dbReference type="ARBA" id="ARBA00047322"/>
    </source>
</evidence>
<keyword evidence="17" id="KW-0449">Lipoprotein</keyword>
<evidence type="ECO:0000256" key="1">
    <source>
        <dbReference type="ARBA" id="ARBA00001947"/>
    </source>
</evidence>
<evidence type="ECO:0000313" key="34">
    <source>
        <dbReference type="Proteomes" id="UP000694888"/>
    </source>
</evidence>
<dbReference type="Gene3D" id="3.40.720.10">
    <property type="entry name" value="Alkaline Phosphatase, subunit A"/>
    <property type="match status" value="1"/>
</dbReference>
<evidence type="ECO:0000256" key="19">
    <source>
        <dbReference type="ARBA" id="ARBA00032556"/>
    </source>
</evidence>
<dbReference type="InterPro" id="IPR017850">
    <property type="entry name" value="Alkaline_phosphatase_core_sf"/>
</dbReference>
<dbReference type="Proteomes" id="UP000694888">
    <property type="component" value="Unplaced"/>
</dbReference>
<name>A0ABM0KA82_APLCA</name>
<evidence type="ECO:0000256" key="26">
    <source>
        <dbReference type="ARBA" id="ARBA00047779"/>
    </source>
</evidence>
<comment type="similarity">
    <text evidence="3">Belongs to the nucleotide pyrophosphatase/phosphodiesterase family.</text>
</comment>
<comment type="catalytic activity">
    <reaction evidence="31">
        <text>1-(5Z,8Z,11Z,14Z-eicosatetraenoyl)-sn-glycero-3-phosphocholine + H2O = 1-(5Z,8Z,11Z,14Z-eicosatetraenoyl)-sn-glycerol + phosphocholine + H(+)</text>
        <dbReference type="Rhea" id="RHEA:41003"/>
        <dbReference type="ChEBI" id="CHEBI:15377"/>
        <dbReference type="ChEBI" id="CHEBI:15378"/>
        <dbReference type="ChEBI" id="CHEBI:34071"/>
        <dbReference type="ChEBI" id="CHEBI:74344"/>
        <dbReference type="ChEBI" id="CHEBI:295975"/>
    </reaction>
    <physiologicalReaction direction="left-to-right" evidence="31">
        <dbReference type="Rhea" id="RHEA:41004"/>
    </physiologicalReaction>
</comment>
<dbReference type="PANTHER" id="PTHR10151:SF66">
    <property type="entry name" value="GLYCEROPHOSPHOCHOLINE CHOLINEPHOSPHODIESTERASE ENPP6"/>
    <property type="match status" value="1"/>
</dbReference>
<evidence type="ECO:0000256" key="21">
    <source>
        <dbReference type="ARBA" id="ARBA00047290"/>
    </source>
</evidence>
<dbReference type="PANTHER" id="PTHR10151">
    <property type="entry name" value="ECTONUCLEOTIDE PYROPHOSPHATASE/PHOSPHODIESTERASE"/>
    <property type="match status" value="1"/>
</dbReference>
<evidence type="ECO:0000256" key="28">
    <source>
        <dbReference type="ARBA" id="ARBA00048234"/>
    </source>
</evidence>
<keyword evidence="32" id="KW-1133">Transmembrane helix</keyword>
<comment type="catalytic activity">
    <reaction evidence="29">
        <text>sn-glycerol 3-phosphocholine + H2O = phosphocholine + glycerol + H(+)</text>
        <dbReference type="Rhea" id="RHEA:19545"/>
        <dbReference type="ChEBI" id="CHEBI:15377"/>
        <dbReference type="ChEBI" id="CHEBI:15378"/>
        <dbReference type="ChEBI" id="CHEBI:16870"/>
        <dbReference type="ChEBI" id="CHEBI:17754"/>
        <dbReference type="ChEBI" id="CHEBI:295975"/>
        <dbReference type="EC" id="3.1.4.38"/>
    </reaction>
    <physiologicalReaction direction="left-to-right" evidence="29">
        <dbReference type="Rhea" id="RHEA:19546"/>
    </physiologicalReaction>
</comment>
<evidence type="ECO:0000256" key="8">
    <source>
        <dbReference type="ARBA" id="ARBA00022723"/>
    </source>
</evidence>
<evidence type="ECO:0000256" key="20">
    <source>
        <dbReference type="ARBA" id="ARBA00046203"/>
    </source>
</evidence>
<comment type="catalytic activity">
    <reaction evidence="28">
        <text>sphing-4-enine-phosphocholine + H2O = sphing-4-enine + phosphocholine + H(+)</text>
        <dbReference type="Rhea" id="RHEA:41095"/>
        <dbReference type="ChEBI" id="CHEBI:15377"/>
        <dbReference type="ChEBI" id="CHEBI:15378"/>
        <dbReference type="ChEBI" id="CHEBI:57756"/>
        <dbReference type="ChEBI" id="CHEBI:58906"/>
        <dbReference type="ChEBI" id="CHEBI:295975"/>
    </reaction>
    <physiologicalReaction direction="left-to-right" evidence="28">
        <dbReference type="Rhea" id="RHEA:41096"/>
    </physiologicalReaction>
</comment>
<evidence type="ECO:0000256" key="18">
    <source>
        <dbReference type="ARBA" id="ARBA00031167"/>
    </source>
</evidence>
<comment type="catalytic activity">
    <reaction evidence="27">
        <text>1-hexadecanoyl-sn-glycero-3-phosphocholine + H2O = 1-hexadecanoyl-sn-glycerol + phosphocholine + H(+)</text>
        <dbReference type="Rhea" id="RHEA:41119"/>
        <dbReference type="ChEBI" id="CHEBI:15377"/>
        <dbReference type="ChEBI" id="CHEBI:15378"/>
        <dbReference type="ChEBI" id="CHEBI:72998"/>
        <dbReference type="ChEBI" id="CHEBI:75542"/>
        <dbReference type="ChEBI" id="CHEBI:295975"/>
    </reaction>
    <physiologicalReaction direction="left-to-right" evidence="27">
        <dbReference type="Rhea" id="RHEA:41120"/>
    </physiologicalReaction>
</comment>
<dbReference type="Gene3D" id="3.30.1360.180">
    <property type="match status" value="1"/>
</dbReference>
<evidence type="ECO:0000256" key="14">
    <source>
        <dbReference type="ARBA" id="ARBA00023136"/>
    </source>
</evidence>
<evidence type="ECO:0000256" key="10">
    <source>
        <dbReference type="ARBA" id="ARBA00022801"/>
    </source>
</evidence>
<evidence type="ECO:0000256" key="30">
    <source>
        <dbReference type="ARBA" id="ARBA00049092"/>
    </source>
</evidence>
<evidence type="ECO:0000256" key="3">
    <source>
        <dbReference type="ARBA" id="ARBA00010594"/>
    </source>
</evidence>
<keyword evidence="15" id="KW-1015">Disulfide bond</keyword>
<keyword evidence="34" id="KW-1185">Reference proteome</keyword>
<feature type="transmembrane region" description="Helical" evidence="32">
    <location>
        <begin position="412"/>
        <end position="431"/>
    </location>
</feature>
<dbReference type="EC" id="3.1.4.38" evidence="4"/>
<keyword evidence="32" id="KW-0812">Transmembrane</keyword>
<keyword evidence="9 33" id="KW-0732">Signal</keyword>
<keyword evidence="10" id="KW-0378">Hydrolase</keyword>
<evidence type="ECO:0000256" key="29">
    <source>
        <dbReference type="ARBA" id="ARBA00048703"/>
    </source>
</evidence>
<comment type="function">
    <text evidence="20">Choline-specific glycerophosphodiesterase that hydrolyzes glycerophosphocholine (GPC) and lysophosphatidylcholine (LPC) and contributes to supplying choline to the cells. Has a preference for LPC with short (12:0 and 14:0) or polyunsaturated (18:2 and 20:4) fatty acids. In vitro, hydrolyzes only choline-containing lysophospholipids, such as sphingosylphosphorylcholine (SPC), platelet-activating factor (PAF) and lysoPAF, but not other lysophospholipids.</text>
</comment>
<comment type="catalytic activity">
    <reaction evidence="24">
        <text>a 1-O-alkyl-sn-glycero-3-phosphocholine + H2O = a 1-O-alkyl-sn-glycerol + phosphocholine + H(+)</text>
        <dbReference type="Rhea" id="RHEA:36083"/>
        <dbReference type="ChEBI" id="CHEBI:15377"/>
        <dbReference type="ChEBI" id="CHEBI:15378"/>
        <dbReference type="ChEBI" id="CHEBI:15850"/>
        <dbReference type="ChEBI" id="CHEBI:30909"/>
        <dbReference type="ChEBI" id="CHEBI:295975"/>
    </reaction>
    <physiologicalReaction direction="left-to-right" evidence="24">
        <dbReference type="Rhea" id="RHEA:36084"/>
    </physiologicalReaction>
</comment>
<keyword evidence="13" id="KW-0443">Lipid metabolism</keyword>
<keyword evidence="11" id="KW-0862">Zinc</keyword>
<evidence type="ECO:0000256" key="4">
    <source>
        <dbReference type="ARBA" id="ARBA00012318"/>
    </source>
</evidence>
<protein>
    <recommendedName>
        <fullName evidence="4">glycerophosphocholine cholinephosphodiesterase</fullName>
        <ecNumber evidence="4">3.1.4.38</ecNumber>
    </recommendedName>
    <alternativeName>
        <fullName evidence="19">Choline-specific glycerophosphodiester phosphodiesterase</fullName>
    </alternativeName>
    <alternativeName>
        <fullName evidence="18">Ectonucleotide pyrophosphatase/phosphodiesterase family member 6</fullName>
    </alternativeName>
</protein>
<keyword evidence="8" id="KW-0479">Metal-binding</keyword>
<evidence type="ECO:0000256" key="15">
    <source>
        <dbReference type="ARBA" id="ARBA00023157"/>
    </source>
</evidence>
<keyword evidence="7" id="KW-0336">GPI-anchor</keyword>
<comment type="catalytic activity">
    <reaction evidence="21">
        <text>1-dodecanoyl-sn-glycero-3-phosphocholine + H2O = 1-dodecanoyl-sn-glycerol + phosphocholine + H(+)</text>
        <dbReference type="Rhea" id="RHEA:41127"/>
        <dbReference type="ChEBI" id="CHEBI:15377"/>
        <dbReference type="ChEBI" id="CHEBI:15378"/>
        <dbReference type="ChEBI" id="CHEBI:74966"/>
        <dbReference type="ChEBI" id="CHEBI:75529"/>
        <dbReference type="ChEBI" id="CHEBI:295975"/>
    </reaction>
    <physiologicalReaction direction="left-to-right" evidence="21">
        <dbReference type="Rhea" id="RHEA:41128"/>
    </physiologicalReaction>
</comment>
<comment type="catalytic activity">
    <reaction evidence="22">
        <text>1-(9Z-octadecenoyl)-sn-glycero-3-phosphocholine + H2O = 1-(9Z-octadecenoyl)-sn-glycerol + phosphocholine + H(+)</text>
        <dbReference type="Rhea" id="RHEA:41091"/>
        <dbReference type="ChEBI" id="CHEBI:15377"/>
        <dbReference type="ChEBI" id="CHEBI:15378"/>
        <dbReference type="ChEBI" id="CHEBI:28610"/>
        <dbReference type="ChEBI" id="CHEBI:75757"/>
        <dbReference type="ChEBI" id="CHEBI:295975"/>
    </reaction>
    <physiologicalReaction direction="left-to-right" evidence="22">
        <dbReference type="Rhea" id="RHEA:41092"/>
    </physiologicalReaction>
</comment>
<accession>A0ABM0KA82</accession>
<evidence type="ECO:0000256" key="25">
    <source>
        <dbReference type="ARBA" id="ARBA00047600"/>
    </source>
</evidence>
<evidence type="ECO:0000256" key="6">
    <source>
        <dbReference type="ARBA" id="ARBA00022553"/>
    </source>
</evidence>
<sequence length="432" mass="48913">MYVSFLVNLLLVSMATSERLLVILLDGFRWDYVDKLNLGSFKRIIKEGTHAKYMKNDFPTLSYPNYYTIMTGLHTESHGMTGNYMYDMSRDEYFLIGTNPEQSNPHWWGGGEPLWVTANRQGMSSYMFYWLGCEVEIRGVRPEFCQPYTGVPTMPDFRSALTTSFNLLTNGTTNLTAVYSEQPDAVGHHYGPDSDQLAATLRQVDAEISALLDRLDALEDDHKFNVIIVSDHGMTSVSESRVINITSVLTRDLFVTVMEQGAVASVYINQTSKIDQVYNLLKDFHPHMKAYKQRNIPDRYFYKGGKYVGQVTCMADLGWTILQPVSPDFPLKKGTPMAGTHGYDNKERDMRGIFYALGPRFPKGRSVEFLHAVDPYSVMCKVLGITAAPNNGSLERVNSLFQTSTGSDTIAYHHYFLVAPTILLSFLVLFWK</sequence>
<proteinExistence type="inferred from homology"/>
<evidence type="ECO:0000256" key="5">
    <source>
        <dbReference type="ARBA" id="ARBA00022475"/>
    </source>
</evidence>
<dbReference type="RefSeq" id="XP_005112660.2">
    <property type="nucleotide sequence ID" value="XM_005112603.3"/>
</dbReference>
<keyword evidence="5" id="KW-1003">Cell membrane</keyword>
<comment type="subcellular location">
    <subcellularLocation>
        <location evidence="2">Cell membrane</location>
        <topology evidence="2">Lipid-anchor</topology>
        <topology evidence="2">GPI-anchor</topology>
    </subcellularLocation>
</comment>
<evidence type="ECO:0000256" key="13">
    <source>
        <dbReference type="ARBA" id="ARBA00023098"/>
    </source>
</evidence>
<evidence type="ECO:0000256" key="27">
    <source>
        <dbReference type="ARBA" id="ARBA00048209"/>
    </source>
</evidence>
<dbReference type="CDD" id="cd16018">
    <property type="entry name" value="Enpp"/>
    <property type="match status" value="1"/>
</dbReference>
<evidence type="ECO:0000256" key="31">
    <source>
        <dbReference type="ARBA" id="ARBA00049320"/>
    </source>
</evidence>
<reference evidence="35" key="1">
    <citation type="submission" date="2025-08" db="UniProtKB">
        <authorList>
            <consortium name="RefSeq"/>
        </authorList>
    </citation>
    <scope>IDENTIFICATION</scope>
</reference>
<evidence type="ECO:0000313" key="35">
    <source>
        <dbReference type="RefSeq" id="XP_005112660.2"/>
    </source>
</evidence>
<evidence type="ECO:0000256" key="12">
    <source>
        <dbReference type="ARBA" id="ARBA00022963"/>
    </source>
</evidence>
<evidence type="ECO:0000256" key="2">
    <source>
        <dbReference type="ARBA" id="ARBA00004609"/>
    </source>
</evidence>
<comment type="catalytic activity">
    <reaction evidence="26">
        <text>1-tetradecanoyl-sn-glycero-3-phosphocholine + H2O = 1-tetradecanoyl-sn-glycerol + phosphocholine + H(+)</text>
        <dbReference type="Rhea" id="RHEA:40999"/>
        <dbReference type="ChEBI" id="CHEBI:15377"/>
        <dbReference type="ChEBI" id="CHEBI:15378"/>
        <dbReference type="ChEBI" id="CHEBI:64489"/>
        <dbReference type="ChEBI" id="CHEBI:75536"/>
        <dbReference type="ChEBI" id="CHEBI:295975"/>
    </reaction>
    <physiologicalReaction direction="left-to-right" evidence="26">
        <dbReference type="Rhea" id="RHEA:41000"/>
    </physiologicalReaction>
</comment>
<evidence type="ECO:0000256" key="9">
    <source>
        <dbReference type="ARBA" id="ARBA00022729"/>
    </source>
</evidence>
<dbReference type="Pfam" id="PF01663">
    <property type="entry name" value="Phosphodiest"/>
    <property type="match status" value="1"/>
</dbReference>
<organism evidence="34 35">
    <name type="scientific">Aplysia californica</name>
    <name type="common">California sea hare</name>
    <dbReference type="NCBI Taxonomy" id="6500"/>
    <lineage>
        <taxon>Eukaryota</taxon>
        <taxon>Metazoa</taxon>
        <taxon>Spiralia</taxon>
        <taxon>Lophotrochozoa</taxon>
        <taxon>Mollusca</taxon>
        <taxon>Gastropoda</taxon>
        <taxon>Heterobranchia</taxon>
        <taxon>Euthyneura</taxon>
        <taxon>Tectipleura</taxon>
        <taxon>Aplysiida</taxon>
        <taxon>Aplysioidea</taxon>
        <taxon>Aplysiidae</taxon>
        <taxon>Aplysia</taxon>
    </lineage>
</organism>
<dbReference type="GeneID" id="101856860"/>
<comment type="catalytic activity">
    <reaction evidence="25">
        <text>a 1-acyl-sn-glycero-3-phosphocholine + H2O = a 1-acyl-sn-glycerol + phosphocholine + H(+)</text>
        <dbReference type="Rhea" id="RHEA:44720"/>
        <dbReference type="ChEBI" id="CHEBI:15377"/>
        <dbReference type="ChEBI" id="CHEBI:15378"/>
        <dbReference type="ChEBI" id="CHEBI:58168"/>
        <dbReference type="ChEBI" id="CHEBI:64683"/>
        <dbReference type="ChEBI" id="CHEBI:295975"/>
    </reaction>
    <physiologicalReaction direction="left-to-right" evidence="25">
        <dbReference type="Rhea" id="RHEA:44721"/>
    </physiologicalReaction>
</comment>
<keyword evidence="12" id="KW-0442">Lipid degradation</keyword>
<comment type="catalytic activity">
    <reaction evidence="23">
        <text>glycero-2-phosphocholine + H2O = phosphocholine + glycerol + H(+)</text>
        <dbReference type="Rhea" id="RHEA:61684"/>
        <dbReference type="ChEBI" id="CHEBI:15377"/>
        <dbReference type="ChEBI" id="CHEBI:15378"/>
        <dbReference type="ChEBI" id="CHEBI:17754"/>
        <dbReference type="ChEBI" id="CHEBI:144950"/>
        <dbReference type="ChEBI" id="CHEBI:295975"/>
    </reaction>
    <physiologicalReaction direction="left-to-right" evidence="23">
        <dbReference type="Rhea" id="RHEA:61685"/>
    </physiologicalReaction>
</comment>
<comment type="catalytic activity">
    <reaction evidence="30">
        <text>1-(9Z,12Z)-octadecadienoyl-sn-glycero-3-phosphocholine + H2O = 1-(9Z,12Z-octadecadienoyl)-sn-glycerol + phosphocholine + H(+)</text>
        <dbReference type="Rhea" id="RHEA:41115"/>
        <dbReference type="ChEBI" id="CHEBI:15377"/>
        <dbReference type="ChEBI" id="CHEBI:15378"/>
        <dbReference type="ChEBI" id="CHEBI:28733"/>
        <dbReference type="ChEBI" id="CHEBI:75561"/>
        <dbReference type="ChEBI" id="CHEBI:295975"/>
    </reaction>
    <physiologicalReaction direction="left-to-right" evidence="30">
        <dbReference type="Rhea" id="RHEA:41116"/>
    </physiologicalReaction>
</comment>